<comment type="caution">
    <text evidence="2">The sequence shown here is derived from an EMBL/GenBank/DDBJ whole genome shotgun (WGS) entry which is preliminary data.</text>
</comment>
<dbReference type="PANTHER" id="PTHR13696:SF52">
    <property type="entry name" value="PARA FAMILY PROTEIN CT_582"/>
    <property type="match status" value="1"/>
</dbReference>
<dbReference type="RefSeq" id="WP_110017114.1">
    <property type="nucleotide sequence ID" value="NZ_QGTJ01000002.1"/>
</dbReference>
<dbReference type="EMBL" id="QGTJ01000002">
    <property type="protein sequence ID" value="PWV64449.1"/>
    <property type="molecule type" value="Genomic_DNA"/>
</dbReference>
<accession>A0A317MXM0</accession>
<dbReference type="InterPro" id="IPR050678">
    <property type="entry name" value="DNA_Partitioning_ATPase"/>
</dbReference>
<protein>
    <submittedName>
        <fullName evidence="2">Chromosome partitioning protein</fullName>
    </submittedName>
</protein>
<dbReference type="PANTHER" id="PTHR13696">
    <property type="entry name" value="P-LOOP CONTAINING NUCLEOSIDE TRIPHOSPHATE HYDROLASE"/>
    <property type="match status" value="1"/>
</dbReference>
<feature type="domain" description="AAA" evidence="1">
    <location>
        <begin position="5"/>
        <end position="181"/>
    </location>
</feature>
<dbReference type="Pfam" id="PF13614">
    <property type="entry name" value="AAA_31"/>
    <property type="match status" value="1"/>
</dbReference>
<reference evidence="2 3" key="1">
    <citation type="submission" date="2018-05" db="EMBL/GenBank/DDBJ databases">
        <title>Genomic Encyclopedia of Type Strains, Phase IV (KMG-IV): sequencing the most valuable type-strain genomes for metagenomic binning, comparative biology and taxonomic classification.</title>
        <authorList>
            <person name="Goeker M."/>
        </authorList>
    </citation>
    <scope>NUCLEOTIDE SEQUENCE [LARGE SCALE GENOMIC DNA]</scope>
    <source>
        <strain evidence="2 3">DSM 23606</strain>
    </source>
</reference>
<dbReference type="Proteomes" id="UP000246569">
    <property type="component" value="Unassembled WGS sequence"/>
</dbReference>
<evidence type="ECO:0000259" key="1">
    <source>
        <dbReference type="Pfam" id="PF13614"/>
    </source>
</evidence>
<sequence>MRRVVFNQKGGVGKSTIACNLAAISAARGRRTVVVDLDPQANSSHYLLGERADGLSSTLADFFDDMLAFKLNPPGPESFAKATPFTNLYVMPAHARLEELGPKLESRYKMFKLREALESMKGFDEIFIDTPPAVNFFTRSALIAAERVLIPFDCDSFSRRALYALLDTVGEMQSDHNRGLTVEGIVVNQFQAQARLPRQLVEELRSEGLPVLDAFLSTSVKIRESHERALPMLHLDPRHKLTQEFEALYGLLAA</sequence>
<dbReference type="InterPro" id="IPR025669">
    <property type="entry name" value="AAA_dom"/>
</dbReference>
<keyword evidence="3" id="KW-1185">Reference proteome</keyword>
<dbReference type="InterPro" id="IPR027417">
    <property type="entry name" value="P-loop_NTPase"/>
</dbReference>
<proteinExistence type="predicted"/>
<evidence type="ECO:0000313" key="2">
    <source>
        <dbReference type="EMBL" id="PWV64449.1"/>
    </source>
</evidence>
<dbReference type="OrthoDB" id="9785810at2"/>
<dbReference type="AlphaFoldDB" id="A0A317MXM0"/>
<evidence type="ECO:0000313" key="3">
    <source>
        <dbReference type="Proteomes" id="UP000246569"/>
    </source>
</evidence>
<gene>
    <name evidence="2" type="ORF">C7443_10298</name>
</gene>
<dbReference type="CDD" id="cd02042">
    <property type="entry name" value="ParAB_family"/>
    <property type="match status" value="1"/>
</dbReference>
<organism evidence="2 3">
    <name type="scientific">Plasticicumulans acidivorans</name>
    <dbReference type="NCBI Taxonomy" id="886464"/>
    <lineage>
        <taxon>Bacteria</taxon>
        <taxon>Pseudomonadati</taxon>
        <taxon>Pseudomonadota</taxon>
        <taxon>Gammaproteobacteria</taxon>
        <taxon>Candidatus Competibacteraceae</taxon>
        <taxon>Plasticicumulans</taxon>
    </lineage>
</organism>
<name>A0A317MXM0_9GAMM</name>
<dbReference type="SUPFAM" id="SSF52540">
    <property type="entry name" value="P-loop containing nucleoside triphosphate hydrolases"/>
    <property type="match status" value="1"/>
</dbReference>
<dbReference type="Gene3D" id="3.40.50.300">
    <property type="entry name" value="P-loop containing nucleotide triphosphate hydrolases"/>
    <property type="match status" value="1"/>
</dbReference>